<protein>
    <submittedName>
        <fullName evidence="1">Uncharacterized protein</fullName>
    </submittedName>
</protein>
<proteinExistence type="predicted"/>
<dbReference type="WBParaSite" id="HPLM_0000991301-mRNA-1">
    <property type="protein sequence ID" value="HPLM_0000991301-mRNA-1"/>
    <property type="gene ID" value="HPLM_0000991301"/>
</dbReference>
<organism evidence="1">
    <name type="scientific">Haemonchus placei</name>
    <name type="common">Barber's pole worm</name>
    <dbReference type="NCBI Taxonomy" id="6290"/>
    <lineage>
        <taxon>Eukaryota</taxon>
        <taxon>Metazoa</taxon>
        <taxon>Ecdysozoa</taxon>
        <taxon>Nematoda</taxon>
        <taxon>Chromadorea</taxon>
        <taxon>Rhabditida</taxon>
        <taxon>Rhabditina</taxon>
        <taxon>Rhabditomorpha</taxon>
        <taxon>Strongyloidea</taxon>
        <taxon>Trichostrongylidae</taxon>
        <taxon>Haemonchus</taxon>
    </lineage>
</organism>
<evidence type="ECO:0000313" key="1">
    <source>
        <dbReference type="WBParaSite" id="HPLM_0000991301-mRNA-1"/>
    </source>
</evidence>
<name>A0A0N4WGH7_HAEPC</name>
<dbReference type="AlphaFoldDB" id="A0A0N4WGH7"/>
<sequence>MSLIRITKTINSSIFLFSVRVIHFLPLSLKVFPPQNDLKHKTWTLHCALPPNTVNILELFLAHFLNWYPYIAGGQKLILILNLISVPLTAEFHNRVTFQII</sequence>
<reference evidence="1" key="1">
    <citation type="submission" date="2017-02" db="UniProtKB">
        <authorList>
            <consortium name="WormBaseParasite"/>
        </authorList>
    </citation>
    <scope>IDENTIFICATION</scope>
</reference>
<accession>A0A0N4WGH7</accession>